<dbReference type="PANTHER" id="PTHR43459:SF3">
    <property type="entry name" value="ENOYL-COA HYDRATASE ECHA15 (ENOYL HYDRASE) (UNSATURATED ACYL-COA HYDRATASE) (CROTONASE)-RELATED"/>
    <property type="match status" value="1"/>
</dbReference>
<protein>
    <submittedName>
        <fullName evidence="2">Enoyl-CoA hydratase</fullName>
        <ecNumber evidence="2">4.2.1.17</ecNumber>
    </submittedName>
</protein>
<comment type="similarity">
    <text evidence="1">Belongs to the enoyl-CoA hydratase/isomerase family.</text>
</comment>
<keyword evidence="3" id="KW-1185">Reference proteome</keyword>
<sequence>MSGRYSKYVGLDITLDGPVLTVMLNDPPMNSPSPEAHDELGRIWADASADPQVRVIVLTGAGDKAFSAGGNINRMVELWGDRGHWQVGMAEARALIVGALECTKPVISRINGHAMGLGASVALTADITVMVDDAKIGDPHVKVGLATGDGGALLWPNLVGIVEARRHLLTGIPLSGAQAAAKGLVTEAVPRAELDAAVQRWVDALLALSPSAVQTTKRALNLAIIDQAKAYMGEMLRLETRSWTSVNHREAATAIAEKRNPNFIDE</sequence>
<dbReference type="AlphaFoldDB" id="A0A7W7EVW0"/>
<dbReference type="InterPro" id="IPR001753">
    <property type="entry name" value="Enoyl-CoA_hydra/iso"/>
</dbReference>
<dbReference type="EMBL" id="JACHOA010000008">
    <property type="protein sequence ID" value="MBB4615436.1"/>
    <property type="molecule type" value="Genomic_DNA"/>
</dbReference>
<dbReference type="InterPro" id="IPR029045">
    <property type="entry name" value="ClpP/crotonase-like_dom_sf"/>
</dbReference>
<dbReference type="OrthoDB" id="9802898at2"/>
<comment type="caution">
    <text evidence="2">The sequence shown here is derived from an EMBL/GenBank/DDBJ whole genome shotgun (WGS) entry which is preliminary data.</text>
</comment>
<evidence type="ECO:0000256" key="1">
    <source>
        <dbReference type="ARBA" id="ARBA00005254"/>
    </source>
</evidence>
<dbReference type="Gene3D" id="1.10.12.10">
    <property type="entry name" value="Lyase 2-enoyl-coa Hydratase, Chain A, domain 2"/>
    <property type="match status" value="1"/>
</dbReference>
<dbReference type="RefSeq" id="WP_144907322.1">
    <property type="nucleotide sequence ID" value="NZ_JACHOA010000008.1"/>
</dbReference>
<evidence type="ECO:0000313" key="2">
    <source>
        <dbReference type="EMBL" id="MBB4615436.1"/>
    </source>
</evidence>
<dbReference type="EC" id="4.2.1.17" evidence="2"/>
<keyword evidence="2" id="KW-0456">Lyase</keyword>
<gene>
    <name evidence="2" type="ORF">GGR37_003732</name>
</gene>
<evidence type="ECO:0000313" key="3">
    <source>
        <dbReference type="Proteomes" id="UP000538566"/>
    </source>
</evidence>
<accession>A0A7W7EVW0</accession>
<dbReference type="PANTHER" id="PTHR43459">
    <property type="entry name" value="ENOYL-COA HYDRATASE"/>
    <property type="match status" value="1"/>
</dbReference>
<dbReference type="InterPro" id="IPR014748">
    <property type="entry name" value="Enoyl-CoA_hydra_C"/>
</dbReference>
<dbReference type="CDD" id="cd06558">
    <property type="entry name" value="crotonase-like"/>
    <property type="match status" value="1"/>
</dbReference>
<dbReference type="Pfam" id="PF00378">
    <property type="entry name" value="ECH_1"/>
    <property type="match status" value="1"/>
</dbReference>
<dbReference type="SUPFAM" id="SSF52096">
    <property type="entry name" value="ClpP/crotonase"/>
    <property type="match status" value="1"/>
</dbReference>
<dbReference type="Gene3D" id="3.90.226.10">
    <property type="entry name" value="2-enoyl-CoA Hydratase, Chain A, domain 1"/>
    <property type="match status" value="1"/>
</dbReference>
<name>A0A7W7EVW0_9SPHN</name>
<organism evidence="2 3">
    <name type="scientific">Novosphingobium taihuense</name>
    <dbReference type="NCBI Taxonomy" id="260085"/>
    <lineage>
        <taxon>Bacteria</taxon>
        <taxon>Pseudomonadati</taxon>
        <taxon>Pseudomonadota</taxon>
        <taxon>Alphaproteobacteria</taxon>
        <taxon>Sphingomonadales</taxon>
        <taxon>Sphingomonadaceae</taxon>
        <taxon>Novosphingobium</taxon>
    </lineage>
</organism>
<dbReference type="Proteomes" id="UP000538566">
    <property type="component" value="Unassembled WGS sequence"/>
</dbReference>
<proteinExistence type="inferred from homology"/>
<reference evidence="2 3" key="1">
    <citation type="submission" date="2020-08" db="EMBL/GenBank/DDBJ databases">
        <title>Genomic Encyclopedia of Type Strains, Phase IV (KMG-IV): sequencing the most valuable type-strain genomes for metagenomic binning, comparative biology and taxonomic classification.</title>
        <authorList>
            <person name="Goeker M."/>
        </authorList>
    </citation>
    <scope>NUCLEOTIDE SEQUENCE [LARGE SCALE GENOMIC DNA]</scope>
    <source>
        <strain evidence="2 3">DSM 17507</strain>
    </source>
</reference>
<dbReference type="GO" id="GO:0004300">
    <property type="term" value="F:enoyl-CoA hydratase activity"/>
    <property type="evidence" value="ECO:0007669"/>
    <property type="project" value="UniProtKB-EC"/>
</dbReference>